<feature type="domain" description="STAS" evidence="2">
    <location>
        <begin position="160"/>
        <end position="270"/>
    </location>
</feature>
<dbReference type="Gene3D" id="3.30.750.24">
    <property type="entry name" value="STAS domain"/>
    <property type="match status" value="1"/>
</dbReference>
<dbReference type="AlphaFoldDB" id="A0A248TF18"/>
<reference evidence="3 4" key="1">
    <citation type="submission" date="2017-08" db="EMBL/GenBank/DDBJ databases">
        <title>Complete Genome Sequence of Bacillus kochii Oregon-R-modENCODE STRAIN BDGP4, isolated from Drosophila melanogaster gut.</title>
        <authorList>
            <person name="Wan K.H."/>
            <person name="Yu C."/>
            <person name="Park S."/>
            <person name="Hammonds A.S."/>
            <person name="Booth B.W."/>
            <person name="Celniker S.E."/>
        </authorList>
    </citation>
    <scope>NUCLEOTIDE SEQUENCE [LARGE SCALE GENOMIC DNA]</scope>
    <source>
        <strain evidence="3 4">BDGP4</strain>
    </source>
</reference>
<dbReference type="Pfam" id="PF01740">
    <property type="entry name" value="STAS"/>
    <property type="match status" value="1"/>
</dbReference>
<dbReference type="Proteomes" id="UP000215137">
    <property type="component" value="Chromosome"/>
</dbReference>
<dbReference type="PANTHER" id="PTHR33745">
    <property type="entry name" value="RSBT ANTAGONIST PROTEIN RSBS-RELATED"/>
    <property type="match status" value="1"/>
</dbReference>
<keyword evidence="1" id="KW-0597">Phosphoprotein</keyword>
<dbReference type="OrthoDB" id="9800154at2"/>
<keyword evidence="4" id="KW-1185">Reference proteome</keyword>
<dbReference type="InterPro" id="IPR002645">
    <property type="entry name" value="STAS_dom"/>
</dbReference>
<dbReference type="InterPro" id="IPR051932">
    <property type="entry name" value="Bact_StressResp_Reg"/>
</dbReference>
<evidence type="ECO:0000313" key="4">
    <source>
        <dbReference type="Proteomes" id="UP000215137"/>
    </source>
</evidence>
<sequence length="271" mass="30834">MTIQIEEHLQQITERIITQKPLLAEKRYIAANQSYTKKTQVDIKLWREKLINIYAQSISTSEEHTFETLQEWGKETVNLWANLNLNLETAIEEVRYYRSLIGEIIKKTANDFALSIDVFYDIISKFDAVVDRAVYWLSMSYSKQFNQRILSAETAAEELSIPIVRITEKLGVIPLIGIMDTNRAQKLMHVSITSASNLELEHIIFDLSGVPIIDTMVAKQLFDVIEALQLVGISAKISGIRPEIAQTMVSLGVSFKVKTYSSLHLAVKEIQ</sequence>
<proteinExistence type="predicted"/>
<dbReference type="SUPFAM" id="SSF52091">
    <property type="entry name" value="SpoIIaa-like"/>
    <property type="match status" value="1"/>
</dbReference>
<accession>A0A248TF18</accession>
<dbReference type="PANTHER" id="PTHR33745:SF3">
    <property type="entry name" value="RSBT CO-ANTAGONIST PROTEIN RSBRC"/>
    <property type="match status" value="1"/>
</dbReference>
<gene>
    <name evidence="3" type="ORF">CKF48_05350</name>
</gene>
<name>A0A248TF18_9BACI</name>
<dbReference type="EMBL" id="CP022983">
    <property type="protein sequence ID" value="ASV66797.1"/>
    <property type="molecule type" value="Genomic_DNA"/>
</dbReference>
<protein>
    <recommendedName>
        <fullName evidence="2">STAS domain-containing protein</fullName>
    </recommendedName>
</protein>
<evidence type="ECO:0000259" key="2">
    <source>
        <dbReference type="PROSITE" id="PS50801"/>
    </source>
</evidence>
<dbReference type="PROSITE" id="PS50801">
    <property type="entry name" value="STAS"/>
    <property type="match status" value="1"/>
</dbReference>
<organism evidence="3 4">
    <name type="scientific">Cytobacillus kochii</name>
    <dbReference type="NCBI Taxonomy" id="859143"/>
    <lineage>
        <taxon>Bacteria</taxon>
        <taxon>Bacillati</taxon>
        <taxon>Bacillota</taxon>
        <taxon>Bacilli</taxon>
        <taxon>Bacillales</taxon>
        <taxon>Bacillaceae</taxon>
        <taxon>Cytobacillus</taxon>
    </lineage>
</organism>
<evidence type="ECO:0000313" key="3">
    <source>
        <dbReference type="EMBL" id="ASV66797.1"/>
    </source>
</evidence>
<dbReference type="CDD" id="cd07041">
    <property type="entry name" value="STAS_RsbR_RsbS_like"/>
    <property type="match status" value="1"/>
</dbReference>
<dbReference type="InterPro" id="IPR036513">
    <property type="entry name" value="STAS_dom_sf"/>
</dbReference>
<dbReference type="RefSeq" id="WP_095370372.1">
    <property type="nucleotide sequence ID" value="NZ_CP022983.1"/>
</dbReference>
<dbReference type="KEGG" id="bko:CKF48_05350"/>
<evidence type="ECO:0000256" key="1">
    <source>
        <dbReference type="ARBA" id="ARBA00022553"/>
    </source>
</evidence>